<dbReference type="AlphaFoldDB" id="A0A2G9SB14"/>
<keyword evidence="3 5" id="KW-1133">Transmembrane helix</keyword>
<dbReference type="OrthoDB" id="66620at2759"/>
<dbReference type="Pfam" id="PF01061">
    <property type="entry name" value="ABC2_membrane"/>
    <property type="match status" value="1"/>
</dbReference>
<feature type="transmembrane region" description="Helical" evidence="5">
    <location>
        <begin position="149"/>
        <end position="167"/>
    </location>
</feature>
<sequence length="176" mass="19611">MQSSLECAYFYYRVVGLNPELTRFGCFIAITLPPHLMGELLTLAVLGLVNNPNIVNAGVALLNIAGILVGSGLLRSLQEMPRVFQLLSYVTYQRYCCELLIVNEFYDLNFTCGGSSNLTGPTSQCPFTKGNDFIEGTYPGSTTRITFDFLMLYAFIPAMIIGCVISFKLRDIMMRR</sequence>
<evidence type="ECO:0000256" key="2">
    <source>
        <dbReference type="ARBA" id="ARBA00022692"/>
    </source>
</evidence>
<dbReference type="InterPro" id="IPR013525">
    <property type="entry name" value="ABC2_TM"/>
</dbReference>
<keyword evidence="8" id="KW-1185">Reference proteome</keyword>
<name>A0A2G9SB14_AQUCT</name>
<feature type="transmembrane region" description="Helical" evidence="5">
    <location>
        <begin position="54"/>
        <end position="74"/>
    </location>
</feature>
<evidence type="ECO:0000313" key="8">
    <source>
        <dbReference type="Proteomes" id="UP000228934"/>
    </source>
</evidence>
<evidence type="ECO:0000313" key="7">
    <source>
        <dbReference type="EMBL" id="PIO37369.1"/>
    </source>
</evidence>
<evidence type="ECO:0000256" key="3">
    <source>
        <dbReference type="ARBA" id="ARBA00022989"/>
    </source>
</evidence>
<proteinExistence type="predicted"/>
<evidence type="ECO:0000259" key="6">
    <source>
        <dbReference type="Pfam" id="PF01061"/>
    </source>
</evidence>
<protein>
    <recommendedName>
        <fullName evidence="6">ABC-2 type transporter transmembrane domain-containing protein</fullName>
    </recommendedName>
</protein>
<evidence type="ECO:0000256" key="1">
    <source>
        <dbReference type="ARBA" id="ARBA00004141"/>
    </source>
</evidence>
<evidence type="ECO:0000256" key="4">
    <source>
        <dbReference type="ARBA" id="ARBA00023136"/>
    </source>
</evidence>
<gene>
    <name evidence="7" type="ORF">AB205_0182030</name>
</gene>
<accession>A0A2G9SB14</accession>
<feature type="transmembrane region" description="Helical" evidence="5">
    <location>
        <begin position="27"/>
        <end position="49"/>
    </location>
</feature>
<dbReference type="EMBL" id="KV925701">
    <property type="protein sequence ID" value="PIO37369.1"/>
    <property type="molecule type" value="Genomic_DNA"/>
</dbReference>
<comment type="subcellular location">
    <subcellularLocation>
        <location evidence="1">Membrane</location>
        <topology evidence="1">Multi-pass membrane protein</topology>
    </subcellularLocation>
</comment>
<keyword evidence="4 5" id="KW-0472">Membrane</keyword>
<organism evidence="7 8">
    <name type="scientific">Aquarana catesbeiana</name>
    <name type="common">American bullfrog</name>
    <name type="synonym">Rana catesbeiana</name>
    <dbReference type="NCBI Taxonomy" id="8400"/>
    <lineage>
        <taxon>Eukaryota</taxon>
        <taxon>Metazoa</taxon>
        <taxon>Chordata</taxon>
        <taxon>Craniata</taxon>
        <taxon>Vertebrata</taxon>
        <taxon>Euteleostomi</taxon>
        <taxon>Amphibia</taxon>
        <taxon>Batrachia</taxon>
        <taxon>Anura</taxon>
        <taxon>Neobatrachia</taxon>
        <taxon>Ranoidea</taxon>
        <taxon>Ranidae</taxon>
        <taxon>Aquarana</taxon>
    </lineage>
</organism>
<dbReference type="GO" id="GO:0140359">
    <property type="term" value="F:ABC-type transporter activity"/>
    <property type="evidence" value="ECO:0007669"/>
    <property type="project" value="InterPro"/>
</dbReference>
<reference evidence="8" key="1">
    <citation type="journal article" date="2017" name="Nat. Commun.">
        <title>The North American bullfrog draft genome provides insight into hormonal regulation of long noncoding RNA.</title>
        <authorList>
            <person name="Hammond S.A."/>
            <person name="Warren R.L."/>
            <person name="Vandervalk B.P."/>
            <person name="Kucuk E."/>
            <person name="Khan H."/>
            <person name="Gibb E.A."/>
            <person name="Pandoh P."/>
            <person name="Kirk H."/>
            <person name="Zhao Y."/>
            <person name="Jones M."/>
            <person name="Mungall A.J."/>
            <person name="Coope R."/>
            <person name="Pleasance S."/>
            <person name="Moore R.A."/>
            <person name="Holt R.A."/>
            <person name="Round J.M."/>
            <person name="Ohora S."/>
            <person name="Walle B.V."/>
            <person name="Veldhoen N."/>
            <person name="Helbing C.C."/>
            <person name="Birol I."/>
        </authorList>
    </citation>
    <scope>NUCLEOTIDE SEQUENCE [LARGE SCALE GENOMIC DNA]</scope>
</reference>
<evidence type="ECO:0000256" key="5">
    <source>
        <dbReference type="SAM" id="Phobius"/>
    </source>
</evidence>
<keyword evidence="2 5" id="KW-0812">Transmembrane</keyword>
<dbReference type="GO" id="GO:0016020">
    <property type="term" value="C:membrane"/>
    <property type="evidence" value="ECO:0007669"/>
    <property type="project" value="UniProtKB-SubCell"/>
</dbReference>
<feature type="domain" description="ABC-2 type transporter transmembrane" evidence="6">
    <location>
        <begin position="10"/>
        <end position="105"/>
    </location>
</feature>
<dbReference type="Proteomes" id="UP000228934">
    <property type="component" value="Unassembled WGS sequence"/>
</dbReference>